<dbReference type="Pfam" id="PF01401">
    <property type="entry name" value="Peptidase_M2"/>
    <property type="match status" value="1"/>
</dbReference>
<dbReference type="PANTHER" id="PTHR10514">
    <property type="entry name" value="ANGIOTENSIN-CONVERTING ENZYME"/>
    <property type="match status" value="1"/>
</dbReference>
<dbReference type="GO" id="GO:0006508">
    <property type="term" value="P:proteolysis"/>
    <property type="evidence" value="ECO:0007669"/>
    <property type="project" value="UniProtKB-KW"/>
</dbReference>
<dbReference type="GO" id="GO:0005615">
    <property type="term" value="C:extracellular space"/>
    <property type="evidence" value="ECO:0007669"/>
    <property type="project" value="TreeGrafter"/>
</dbReference>
<evidence type="ECO:0000256" key="6">
    <source>
        <dbReference type="PIRSR" id="PIRSR601548-4"/>
    </source>
</evidence>
<evidence type="ECO:0000256" key="4">
    <source>
        <dbReference type="ARBA" id="ARBA00023180"/>
    </source>
</evidence>
<evidence type="ECO:0000256" key="9">
    <source>
        <dbReference type="PROSITE-ProRule" id="PRU01355"/>
    </source>
</evidence>
<feature type="binding site" evidence="5">
    <location>
        <position position="284"/>
    </location>
    <ligand>
        <name>Zn(2+)</name>
        <dbReference type="ChEBI" id="CHEBI:29105"/>
        <label>1</label>
        <note>catalytic</note>
    </ligand>
</feature>
<keyword evidence="5 10" id="KW-0479">Metal-binding</keyword>
<keyword evidence="12" id="KW-1133">Transmembrane helix</keyword>
<keyword evidence="2" id="KW-0732">Signal</keyword>
<keyword evidence="12" id="KW-0812">Transmembrane</keyword>
<evidence type="ECO:0000256" key="5">
    <source>
        <dbReference type="PIRSR" id="PIRSR601548-3"/>
    </source>
</evidence>
<comment type="caution">
    <text evidence="9">Lacks conserved residue(s) required for the propagation of feature annotation.</text>
</comment>
<dbReference type="GO" id="GO:0008241">
    <property type="term" value="F:peptidyl-dipeptidase activity"/>
    <property type="evidence" value="ECO:0007669"/>
    <property type="project" value="InterPro"/>
</dbReference>
<dbReference type="GO" id="GO:0008237">
    <property type="term" value="F:metallopeptidase activity"/>
    <property type="evidence" value="ECO:0007669"/>
    <property type="project" value="UniProtKB-KW"/>
</dbReference>
<dbReference type="SUPFAM" id="SSF55486">
    <property type="entry name" value="Metalloproteases ('zincins'), catalytic domain"/>
    <property type="match status" value="1"/>
</dbReference>
<dbReference type="EMBL" id="LJIG01002990">
    <property type="protein sequence ID" value="KRT83950.1"/>
    <property type="molecule type" value="Genomic_DNA"/>
</dbReference>
<keyword evidence="5 10" id="KW-0862">Zinc</keyword>
<evidence type="ECO:0000256" key="12">
    <source>
        <dbReference type="SAM" id="Phobius"/>
    </source>
</evidence>
<protein>
    <recommendedName>
        <fullName evidence="10">Angiotensin-converting enzyme</fullName>
        <ecNumber evidence="10">3.4.-.-</ecNumber>
    </recommendedName>
</protein>
<keyword evidence="10" id="KW-0378">Hydrolase</keyword>
<keyword evidence="10" id="KW-0482">Metalloprotease</keyword>
<feature type="binding site" evidence="8">
    <location>
        <position position="284"/>
    </location>
    <ligand>
        <name>Zn(2+)</name>
        <dbReference type="ChEBI" id="CHEBI:29105"/>
        <label>2</label>
        <note>catalytic</note>
    </ligand>
</feature>
<evidence type="ECO:0000256" key="7">
    <source>
        <dbReference type="PIRSR" id="PIRSR601548-5"/>
    </source>
</evidence>
<reference evidence="13 14" key="1">
    <citation type="submission" date="2015-09" db="EMBL/GenBank/DDBJ databases">
        <title>Draft genome of the scarab beetle Oryctes borbonicus.</title>
        <authorList>
            <person name="Meyer J.M."/>
            <person name="Markov G.V."/>
            <person name="Baskaran P."/>
            <person name="Herrmann M."/>
            <person name="Sommer R.J."/>
            <person name="Roedelsperger C."/>
        </authorList>
    </citation>
    <scope>NUCLEOTIDE SEQUENCE [LARGE SCALE GENOMIC DNA]</scope>
    <source>
        <strain evidence="13">OB123</strain>
        <tissue evidence="13">Whole animal</tissue>
    </source>
</reference>
<dbReference type="GO" id="GO:0004180">
    <property type="term" value="F:carboxypeptidase activity"/>
    <property type="evidence" value="ECO:0007669"/>
    <property type="project" value="UniProtKB-KW"/>
</dbReference>
<dbReference type="InterPro" id="IPR001548">
    <property type="entry name" value="Peptidase_M2"/>
</dbReference>
<name>A0A0T6B9N2_9SCAR</name>
<feature type="disulfide bond" evidence="6">
    <location>
        <begin position="226"/>
        <end position="244"/>
    </location>
</feature>
<keyword evidence="3 6" id="KW-1015">Disulfide bond</keyword>
<accession>A0A0T6B9N2</accession>
<dbReference type="PRINTS" id="PR00791">
    <property type="entry name" value="PEPDIPTASEA"/>
</dbReference>
<feature type="glycosylation site" description="N-linked (GlcNAc...) asparagine" evidence="7">
    <location>
        <position position="314"/>
    </location>
</feature>
<comment type="caution">
    <text evidence="13">The sequence shown here is derived from an EMBL/GenBank/DDBJ whole genome shotgun (WGS) entry which is preliminary data.</text>
</comment>
<dbReference type="PROSITE" id="PS52011">
    <property type="entry name" value="PEPTIDASE_M2"/>
    <property type="match status" value="1"/>
</dbReference>
<keyword evidence="4 7" id="KW-0325">Glycoprotein</keyword>
<feature type="non-terminal residue" evidence="13">
    <location>
        <position position="1"/>
    </location>
</feature>
<dbReference type="AlphaFoldDB" id="A0A0T6B9N2"/>
<dbReference type="EC" id="3.4.-.-" evidence="10"/>
<feature type="transmembrane region" description="Helical" evidence="12">
    <location>
        <begin position="576"/>
        <end position="597"/>
    </location>
</feature>
<evidence type="ECO:0000256" key="11">
    <source>
        <dbReference type="SAM" id="MobiDB-lite"/>
    </source>
</evidence>
<keyword evidence="10" id="KW-0645">Protease</keyword>
<dbReference type="PANTHER" id="PTHR10514:SF44">
    <property type="entry name" value="ANGIOTENSIN-CONVERTING ENZYME-RELATED"/>
    <property type="match status" value="1"/>
</dbReference>
<evidence type="ECO:0000256" key="8">
    <source>
        <dbReference type="PIRSR" id="PIRSR601548-8"/>
    </source>
</evidence>
<evidence type="ECO:0000313" key="13">
    <source>
        <dbReference type="EMBL" id="KRT83950.1"/>
    </source>
</evidence>
<keyword evidence="14" id="KW-1185">Reference proteome</keyword>
<keyword evidence="10" id="KW-0121">Carboxypeptidase</keyword>
<comment type="similarity">
    <text evidence="1 9 10">Belongs to the peptidase M2 family.</text>
</comment>
<feature type="region of interest" description="Disordered" evidence="11">
    <location>
        <begin position="524"/>
        <end position="546"/>
    </location>
</feature>
<comment type="cofactor">
    <cofactor evidence="10">
        <name>Zn(2+)</name>
        <dbReference type="ChEBI" id="CHEBI:29105"/>
    </cofactor>
    <text evidence="10">Binds 1 zinc ion per subunit.</text>
</comment>
<gene>
    <name evidence="13" type="ORF">AMK59_979</name>
</gene>
<evidence type="ECO:0000256" key="10">
    <source>
        <dbReference type="RuleBase" id="RU361144"/>
    </source>
</evidence>
<evidence type="ECO:0000256" key="3">
    <source>
        <dbReference type="ARBA" id="ARBA00023157"/>
    </source>
</evidence>
<organism evidence="13 14">
    <name type="scientific">Oryctes borbonicus</name>
    <dbReference type="NCBI Taxonomy" id="1629725"/>
    <lineage>
        <taxon>Eukaryota</taxon>
        <taxon>Metazoa</taxon>
        <taxon>Ecdysozoa</taxon>
        <taxon>Arthropoda</taxon>
        <taxon>Hexapoda</taxon>
        <taxon>Insecta</taxon>
        <taxon>Pterygota</taxon>
        <taxon>Neoptera</taxon>
        <taxon>Endopterygota</taxon>
        <taxon>Coleoptera</taxon>
        <taxon>Polyphaga</taxon>
        <taxon>Scarabaeiformia</taxon>
        <taxon>Scarabaeidae</taxon>
        <taxon>Dynastinae</taxon>
        <taxon>Oryctes</taxon>
    </lineage>
</organism>
<dbReference type="GO" id="GO:0005886">
    <property type="term" value="C:plasma membrane"/>
    <property type="evidence" value="ECO:0007669"/>
    <property type="project" value="TreeGrafter"/>
</dbReference>
<evidence type="ECO:0000256" key="2">
    <source>
        <dbReference type="ARBA" id="ARBA00022729"/>
    </source>
</evidence>
<proteinExistence type="inferred from homology"/>
<dbReference type="Proteomes" id="UP000051574">
    <property type="component" value="Unassembled WGS sequence"/>
</dbReference>
<dbReference type="GO" id="GO:0046872">
    <property type="term" value="F:metal ion binding"/>
    <property type="evidence" value="ECO:0007669"/>
    <property type="project" value="UniProtKB-KW"/>
</dbReference>
<keyword evidence="12" id="KW-0472">Membrane</keyword>
<sequence length="615" mass="70791">RNYTMLLKPADYLLNTTDLHKLATFTKENDHLSRNLKIDHPERADQTIGKQTFLDLLASSRNLTLLQNVWSSWQRNVSLYYNSFGDILSLVTKAASKNEFYDAKSYWEALVEYQEGYQQAENLWNDIEPIYRKLHEFVLIRINNYYNTNFTDIPVFLTGSNFGEDWSNLADLIIPHLQMYRDAEFTFTSKTILDIYKLADTCGIEMGFKRLHQNFFAKNNFKFDICKPTLLTYSASKYSEILTCKNLTWNSYFDAHEVVLEAGLKGVDYQAVPRRELRQSILEEAIVSLGPIIAVQNLPSYGFTPECDYVDLQNATEHALAARLLLALRILPKLAYYLAADVWRLEELQNPSQDMVQSWWENRKKYQGVQGVLNDEIDFLDDPYIASNKPYLAKYLGTALLFEILNYHQLAPFTHNENLAEKLRDDDYFRAAVQDIPVKNSEEVLSYNYAISQINSISLTEFLQPLTEYLDNAPLVPYPTIPRIRKIEVPNLQPLTEYLDNAPLVPYLTIPRIRKIEVPKTTTQKGTITTLPPITSEVEDPPVQNDQDVPRPTLQQDTKNIAPDVTPTVPASGHSAGMYVLITIGACFFILVAVLVFKKLVKMRRPRTNNRRFEA</sequence>
<evidence type="ECO:0000256" key="1">
    <source>
        <dbReference type="ARBA" id="ARBA00008139"/>
    </source>
</evidence>
<dbReference type="OrthoDB" id="7361988at2759"/>
<evidence type="ECO:0000313" key="14">
    <source>
        <dbReference type="Proteomes" id="UP000051574"/>
    </source>
</evidence>